<evidence type="ECO:0000313" key="2">
    <source>
        <dbReference type="Proteomes" id="UP001499895"/>
    </source>
</evidence>
<keyword evidence="2" id="KW-1185">Reference proteome</keyword>
<evidence type="ECO:0008006" key="3">
    <source>
        <dbReference type="Google" id="ProtNLM"/>
    </source>
</evidence>
<organism evidence="1 2">
    <name type="scientific">Streptomyces stramineus</name>
    <dbReference type="NCBI Taxonomy" id="173861"/>
    <lineage>
        <taxon>Bacteria</taxon>
        <taxon>Bacillati</taxon>
        <taxon>Actinomycetota</taxon>
        <taxon>Actinomycetes</taxon>
        <taxon>Kitasatosporales</taxon>
        <taxon>Streptomycetaceae</taxon>
        <taxon>Streptomyces</taxon>
    </lineage>
</organism>
<comment type="caution">
    <text evidence="1">The sequence shown here is derived from an EMBL/GenBank/DDBJ whole genome shotgun (WGS) entry which is preliminary data.</text>
</comment>
<sequence length="181" mass="20124">MHHTPFLLLDIDGVLIPFPGPDGATPATHPRHTVSTDDVDKPFDVWLNPDHGKLITDAIDTGLIRPVWCTSWRNDARRIIAPLVGVPDFEHIELPNLPIKTSHPDGYLWKRNHVADWLATAPAVWIDDDFTHLDHQWAADRTAFGNPTLLIEPDPHVGLLPEHIASALAWAADHVTVKEAA</sequence>
<reference evidence="1 2" key="1">
    <citation type="journal article" date="2019" name="Int. J. Syst. Evol. Microbiol.">
        <title>The Global Catalogue of Microorganisms (GCM) 10K type strain sequencing project: providing services to taxonomists for standard genome sequencing and annotation.</title>
        <authorList>
            <consortium name="The Broad Institute Genomics Platform"/>
            <consortium name="The Broad Institute Genome Sequencing Center for Infectious Disease"/>
            <person name="Wu L."/>
            <person name="Ma J."/>
        </authorList>
    </citation>
    <scope>NUCLEOTIDE SEQUENCE [LARGE SCALE GENOMIC DNA]</scope>
    <source>
        <strain evidence="1 2">JCM 10649</strain>
    </source>
</reference>
<name>A0ABN1AS93_9ACTN</name>
<dbReference type="Pfam" id="PF18143">
    <property type="entry name" value="HAD_SAK_2"/>
    <property type="match status" value="1"/>
</dbReference>
<protein>
    <recommendedName>
        <fullName evidence="3">Secreted protein</fullName>
    </recommendedName>
</protein>
<gene>
    <name evidence="1" type="ORF">GCM10009544_50900</name>
</gene>
<evidence type="ECO:0000313" key="1">
    <source>
        <dbReference type="EMBL" id="GAA0482803.1"/>
    </source>
</evidence>
<dbReference type="RefSeq" id="WP_344094952.1">
    <property type="nucleotide sequence ID" value="NZ_BAAAHB010000076.1"/>
</dbReference>
<proteinExistence type="predicted"/>
<dbReference type="Proteomes" id="UP001499895">
    <property type="component" value="Unassembled WGS sequence"/>
</dbReference>
<dbReference type="EMBL" id="BAAAHB010000076">
    <property type="protein sequence ID" value="GAA0482803.1"/>
    <property type="molecule type" value="Genomic_DNA"/>
</dbReference>
<accession>A0ABN1AS93</accession>